<evidence type="ECO:0000256" key="6">
    <source>
        <dbReference type="ARBA" id="ARBA00023146"/>
    </source>
</evidence>
<dbReference type="InterPro" id="IPR006195">
    <property type="entry name" value="aa-tRNA-synth_II"/>
</dbReference>
<dbReference type="PRINTS" id="PR01042">
    <property type="entry name" value="TRNASYNTHASP"/>
</dbReference>
<sequence length="464" mass="52743">MTTPQRIKHILKSGNPGEVVTIQGWVRTKRDSKKFSFLDINDGSSMTGLQVIADAQLDGYDESMKRITTGASVMIAGTLAESPGKGQRVELQASSLEVVGESDAETYPLQKKRHSFEFLRELGHLRSRTNTLGAVFRVRNACASAIHDFFQSRDFLWVHTPIISASDCEGAGEMFTVTNMNLDKLPTGDDGKVDYGQDFFGKQAYLTVSGQLEAEIMAMAFSNVYTFGPTFRAENSNTSRHLAEFWMVEPEMAFCDLEGNMDLAEDFLKFVFKRVLEECADDMEFFNKRIEKTVLETANNIINNEFERITYTDAISLLEKCDKKFDYPVSWGLDMQSEHERYLAEEYFKKPVIVTDYPAEIKAFYMRLNEGGKTVAAMDVLAPRIGEIIGGAQREERLDVLERRIVEADLPKDDYWWYLDLRRYGTVPHAGFGLGFERLVQFMTGMANIRDVIPFPRTPDNIEF</sequence>
<dbReference type="SUPFAM" id="SSF50249">
    <property type="entry name" value="Nucleic acid-binding proteins"/>
    <property type="match status" value="1"/>
</dbReference>
<dbReference type="InterPro" id="IPR004364">
    <property type="entry name" value="Aa-tRNA-synt_II"/>
</dbReference>
<name>A0ABS5Y1M0_9CYAN</name>
<dbReference type="InterPro" id="IPR004365">
    <property type="entry name" value="NA-bd_OB_tRNA"/>
</dbReference>
<comment type="caution">
    <text evidence="9">The sequence shown here is derived from an EMBL/GenBank/DDBJ whole genome shotgun (WGS) entry which is preliminary data.</text>
</comment>
<dbReference type="EC" id="6.1.1.22" evidence="7"/>
<dbReference type="RefSeq" id="WP_215617216.1">
    <property type="nucleotide sequence ID" value="NZ_JADOER010000004.1"/>
</dbReference>
<dbReference type="InterPro" id="IPR045864">
    <property type="entry name" value="aa-tRNA-synth_II/BPL/LPL"/>
</dbReference>
<keyword evidence="6 7" id="KW-0030">Aminoacyl-tRNA synthetase</keyword>
<dbReference type="HAMAP" id="MF_00534">
    <property type="entry name" value="Asn_tRNA_synth"/>
    <property type="match status" value="1"/>
</dbReference>
<keyword evidence="4 7" id="KW-0067">ATP-binding</keyword>
<dbReference type="GO" id="GO:0004816">
    <property type="term" value="F:asparagine-tRNA ligase activity"/>
    <property type="evidence" value="ECO:0007669"/>
    <property type="project" value="UniProtKB-EC"/>
</dbReference>
<feature type="domain" description="Aminoacyl-transfer RNA synthetases class-II family profile" evidence="8">
    <location>
        <begin position="136"/>
        <end position="454"/>
    </location>
</feature>
<protein>
    <recommendedName>
        <fullName evidence="7">Asparagine--tRNA ligase</fullName>
        <ecNumber evidence="7">6.1.1.22</ecNumber>
    </recommendedName>
    <alternativeName>
        <fullName evidence="7">Asparaginyl-tRNA synthetase</fullName>
        <shortName evidence="7">AsnRS</shortName>
    </alternativeName>
</protein>
<keyword evidence="2 7" id="KW-0436">Ligase</keyword>
<dbReference type="CDD" id="cd04318">
    <property type="entry name" value="EcAsnRS_like_N"/>
    <property type="match status" value="1"/>
</dbReference>
<dbReference type="InterPro" id="IPR002312">
    <property type="entry name" value="Asp/Asn-tRNA-synth_IIb"/>
</dbReference>
<evidence type="ECO:0000256" key="5">
    <source>
        <dbReference type="ARBA" id="ARBA00022917"/>
    </source>
</evidence>
<comment type="subcellular location">
    <subcellularLocation>
        <location evidence="7">Cytoplasm</location>
    </subcellularLocation>
</comment>
<dbReference type="EMBL" id="JADOER010000004">
    <property type="protein sequence ID" value="MBT9311324.1"/>
    <property type="molecule type" value="Genomic_DNA"/>
</dbReference>
<dbReference type="Pfam" id="PF00152">
    <property type="entry name" value="tRNA-synt_2"/>
    <property type="match status" value="1"/>
</dbReference>
<comment type="subunit">
    <text evidence="7">Homodimer.</text>
</comment>
<dbReference type="SUPFAM" id="SSF55681">
    <property type="entry name" value="Class II aaRS and biotin synthetases"/>
    <property type="match status" value="1"/>
</dbReference>
<dbReference type="PANTHER" id="PTHR22594">
    <property type="entry name" value="ASPARTYL/LYSYL-TRNA SYNTHETASE"/>
    <property type="match status" value="1"/>
</dbReference>
<keyword evidence="5 7" id="KW-0648">Protein biosynthesis</keyword>
<accession>A0ABS5Y1M0</accession>
<keyword evidence="7" id="KW-0963">Cytoplasm</keyword>
<dbReference type="Pfam" id="PF01336">
    <property type="entry name" value="tRNA_anti-codon"/>
    <property type="match status" value="1"/>
</dbReference>
<dbReference type="NCBIfam" id="NF003037">
    <property type="entry name" value="PRK03932.1"/>
    <property type="match status" value="1"/>
</dbReference>
<dbReference type="Proteomes" id="UP001196661">
    <property type="component" value="Unassembled WGS sequence"/>
</dbReference>
<evidence type="ECO:0000256" key="7">
    <source>
        <dbReference type="HAMAP-Rule" id="MF_00534"/>
    </source>
</evidence>
<keyword evidence="10" id="KW-1185">Reference proteome</keyword>
<proteinExistence type="inferred from homology"/>
<dbReference type="InterPro" id="IPR004522">
    <property type="entry name" value="Asn-tRNA-ligase"/>
</dbReference>
<evidence type="ECO:0000256" key="1">
    <source>
        <dbReference type="ARBA" id="ARBA00008226"/>
    </source>
</evidence>
<dbReference type="CDD" id="cd00776">
    <property type="entry name" value="AsxRS_core"/>
    <property type="match status" value="1"/>
</dbReference>
<evidence type="ECO:0000259" key="8">
    <source>
        <dbReference type="PROSITE" id="PS50862"/>
    </source>
</evidence>
<dbReference type="Gene3D" id="2.40.50.140">
    <property type="entry name" value="Nucleic acid-binding proteins"/>
    <property type="match status" value="1"/>
</dbReference>
<keyword evidence="3 7" id="KW-0547">Nucleotide-binding</keyword>
<evidence type="ECO:0000313" key="9">
    <source>
        <dbReference type="EMBL" id="MBT9311324.1"/>
    </source>
</evidence>
<dbReference type="NCBIfam" id="TIGR00457">
    <property type="entry name" value="asnS"/>
    <property type="match status" value="1"/>
</dbReference>
<organism evidence="9 10">
    <name type="scientific">Leptothoe kymatousa TAU-MAC 1615</name>
    <dbReference type="NCBI Taxonomy" id="2364775"/>
    <lineage>
        <taxon>Bacteria</taxon>
        <taxon>Bacillati</taxon>
        <taxon>Cyanobacteriota</taxon>
        <taxon>Cyanophyceae</taxon>
        <taxon>Nodosilineales</taxon>
        <taxon>Cymatolegaceae</taxon>
        <taxon>Leptothoe</taxon>
        <taxon>Leptothoe kymatousa</taxon>
    </lineage>
</organism>
<reference evidence="9 10" key="1">
    <citation type="journal article" date="2021" name="Mar. Drugs">
        <title>Genome Reduction and Secondary Metabolism of the Marine Sponge-Associated Cyanobacterium Leptothoe.</title>
        <authorList>
            <person name="Konstantinou D."/>
            <person name="Popin R.V."/>
            <person name="Fewer D.P."/>
            <person name="Sivonen K."/>
            <person name="Gkelis S."/>
        </authorList>
    </citation>
    <scope>NUCLEOTIDE SEQUENCE [LARGE SCALE GENOMIC DNA]</scope>
    <source>
        <strain evidence="9 10">TAU-MAC 1615</strain>
    </source>
</reference>
<dbReference type="PANTHER" id="PTHR22594:SF34">
    <property type="entry name" value="ASPARAGINE--TRNA LIGASE, MITOCHONDRIAL-RELATED"/>
    <property type="match status" value="1"/>
</dbReference>
<gene>
    <name evidence="7 9" type="primary">asnS</name>
    <name evidence="9" type="ORF">IXB28_03830</name>
</gene>
<evidence type="ECO:0000256" key="3">
    <source>
        <dbReference type="ARBA" id="ARBA00022741"/>
    </source>
</evidence>
<dbReference type="PROSITE" id="PS50862">
    <property type="entry name" value="AA_TRNA_LIGASE_II"/>
    <property type="match status" value="1"/>
</dbReference>
<dbReference type="Gene3D" id="3.30.930.10">
    <property type="entry name" value="Bira Bifunctional Protein, Domain 2"/>
    <property type="match status" value="1"/>
</dbReference>
<comment type="catalytic activity">
    <reaction evidence="7">
        <text>tRNA(Asn) + L-asparagine + ATP = L-asparaginyl-tRNA(Asn) + AMP + diphosphate + H(+)</text>
        <dbReference type="Rhea" id="RHEA:11180"/>
        <dbReference type="Rhea" id="RHEA-COMP:9659"/>
        <dbReference type="Rhea" id="RHEA-COMP:9674"/>
        <dbReference type="ChEBI" id="CHEBI:15378"/>
        <dbReference type="ChEBI" id="CHEBI:30616"/>
        <dbReference type="ChEBI" id="CHEBI:33019"/>
        <dbReference type="ChEBI" id="CHEBI:58048"/>
        <dbReference type="ChEBI" id="CHEBI:78442"/>
        <dbReference type="ChEBI" id="CHEBI:78515"/>
        <dbReference type="ChEBI" id="CHEBI:456215"/>
        <dbReference type="EC" id="6.1.1.22"/>
    </reaction>
</comment>
<evidence type="ECO:0000256" key="2">
    <source>
        <dbReference type="ARBA" id="ARBA00022598"/>
    </source>
</evidence>
<dbReference type="InterPro" id="IPR012340">
    <property type="entry name" value="NA-bd_OB-fold"/>
</dbReference>
<comment type="similarity">
    <text evidence="1 7">Belongs to the class-II aminoacyl-tRNA synthetase family.</text>
</comment>
<evidence type="ECO:0000313" key="10">
    <source>
        <dbReference type="Proteomes" id="UP001196661"/>
    </source>
</evidence>
<evidence type="ECO:0000256" key="4">
    <source>
        <dbReference type="ARBA" id="ARBA00022840"/>
    </source>
</evidence>